<reference evidence="1 2" key="1">
    <citation type="submission" date="2022-12" db="EMBL/GenBank/DDBJ databases">
        <title>Chromosome-level genome of Tegillarca granosa.</title>
        <authorList>
            <person name="Kim J."/>
        </authorList>
    </citation>
    <scope>NUCLEOTIDE SEQUENCE [LARGE SCALE GENOMIC DNA]</scope>
    <source>
        <strain evidence="1">Teg-2019</strain>
        <tissue evidence="1">Adductor muscle</tissue>
    </source>
</reference>
<comment type="caution">
    <text evidence="1">The sequence shown here is derived from an EMBL/GenBank/DDBJ whole genome shotgun (WGS) entry which is preliminary data.</text>
</comment>
<keyword evidence="2" id="KW-1185">Reference proteome</keyword>
<dbReference type="EMBL" id="JARBDR010000419">
    <property type="protein sequence ID" value="KAJ8313162.1"/>
    <property type="molecule type" value="Genomic_DNA"/>
</dbReference>
<organism evidence="1 2">
    <name type="scientific">Tegillarca granosa</name>
    <name type="common">Malaysian cockle</name>
    <name type="synonym">Anadara granosa</name>
    <dbReference type="NCBI Taxonomy" id="220873"/>
    <lineage>
        <taxon>Eukaryota</taxon>
        <taxon>Metazoa</taxon>
        <taxon>Spiralia</taxon>
        <taxon>Lophotrochozoa</taxon>
        <taxon>Mollusca</taxon>
        <taxon>Bivalvia</taxon>
        <taxon>Autobranchia</taxon>
        <taxon>Pteriomorphia</taxon>
        <taxon>Arcoida</taxon>
        <taxon>Arcoidea</taxon>
        <taxon>Arcidae</taxon>
        <taxon>Tegillarca</taxon>
    </lineage>
</organism>
<evidence type="ECO:0000313" key="2">
    <source>
        <dbReference type="Proteomes" id="UP001217089"/>
    </source>
</evidence>
<sequence>MSVFEQLEKKIHHARLIQDLSGHIPQESDVFKNMLVELKARGFNEVELLECKKEGVREVFNILERRMF</sequence>
<evidence type="ECO:0000313" key="1">
    <source>
        <dbReference type="EMBL" id="KAJ8313162.1"/>
    </source>
</evidence>
<protein>
    <submittedName>
        <fullName evidence="1">Uncharacterized protein</fullName>
    </submittedName>
</protein>
<dbReference type="Proteomes" id="UP001217089">
    <property type="component" value="Unassembled WGS sequence"/>
</dbReference>
<name>A0ABQ9F728_TEGGR</name>
<gene>
    <name evidence="1" type="ORF">KUTeg_009278</name>
</gene>
<accession>A0ABQ9F728</accession>
<proteinExistence type="predicted"/>